<feature type="domain" description="PPIase cyclophilin-type" evidence="2">
    <location>
        <begin position="9"/>
        <end position="146"/>
    </location>
</feature>
<dbReference type="EMBL" id="CAUJNA010001225">
    <property type="protein sequence ID" value="CAJ1385373.1"/>
    <property type="molecule type" value="Genomic_DNA"/>
</dbReference>
<evidence type="ECO:0000313" key="5">
    <source>
        <dbReference type="Proteomes" id="UP001178507"/>
    </source>
</evidence>
<dbReference type="InterPro" id="IPR002130">
    <property type="entry name" value="Cyclophilin-type_PPIase_dom"/>
</dbReference>
<protein>
    <submittedName>
        <fullName evidence="4">Uncharacterized protein</fullName>
    </submittedName>
</protein>
<accession>A0AA36IEQ0</accession>
<dbReference type="InterPro" id="IPR018247">
    <property type="entry name" value="EF_Hand_1_Ca_BS"/>
</dbReference>
<evidence type="ECO:0000259" key="3">
    <source>
        <dbReference type="PROSITE" id="PS50222"/>
    </source>
</evidence>
<dbReference type="Pfam" id="PF00160">
    <property type="entry name" value="Pro_isomerase"/>
    <property type="match status" value="1"/>
</dbReference>
<dbReference type="Gene3D" id="2.40.100.10">
    <property type="entry name" value="Cyclophilin-like"/>
    <property type="match status" value="1"/>
</dbReference>
<dbReference type="SUPFAM" id="SSF47473">
    <property type="entry name" value="EF-hand"/>
    <property type="match status" value="1"/>
</dbReference>
<dbReference type="AlphaFoldDB" id="A0AA36IEQ0"/>
<evidence type="ECO:0000313" key="4">
    <source>
        <dbReference type="EMBL" id="CAJ1385373.1"/>
    </source>
</evidence>
<organism evidence="4 5">
    <name type="scientific">Effrenium voratum</name>
    <dbReference type="NCBI Taxonomy" id="2562239"/>
    <lineage>
        <taxon>Eukaryota</taxon>
        <taxon>Sar</taxon>
        <taxon>Alveolata</taxon>
        <taxon>Dinophyceae</taxon>
        <taxon>Suessiales</taxon>
        <taxon>Symbiodiniaceae</taxon>
        <taxon>Effrenium</taxon>
    </lineage>
</organism>
<dbReference type="InterPro" id="IPR029000">
    <property type="entry name" value="Cyclophilin-like_dom_sf"/>
</dbReference>
<name>A0AA36IEQ0_9DINO</name>
<sequence length="430" mass="47551">MAEECIRVRIDYETETGGSGHVLLDLHPSWAPFSCDRFLKLVDSQFLNGQRFCRAIEGFVLDWNYGPCAGASNGADPHSQLYQELPWAKPAERDAAGRRQKNLAGTVCFGQEDDGTTKTEVFINLVDNSARLDSLGFVPFGEVVGGSRPLEGWEGGQLSDFNFKYGDIFFAGGASPEKAQVRTKVLVAGGNGYIDKTYPGLTRITTCRRCEAAPAKSGDAFAHPGDRNYRYGLVQFAEGQKPEFESIWQLFRYHDPDESGHLSKEEFQMLLAECQHLVSKSTSDFDQVWKDAAALAQGRSDFFIEVDPEHALPQQLPLDSHALPRCIPFEVLEDVAVEFAVTLLGSSLQVASITLPGGFPLTLEALENRQVIKGQFSGEVVRWNAQSGWGFIRADDLKLLPPFAQAKLALRQKLQREAFCRGLQSCKNSS</sequence>
<dbReference type="InterPro" id="IPR011992">
    <property type="entry name" value="EF-hand-dom_pair"/>
</dbReference>
<proteinExistence type="predicted"/>
<dbReference type="GO" id="GO:0005509">
    <property type="term" value="F:calcium ion binding"/>
    <property type="evidence" value="ECO:0007669"/>
    <property type="project" value="InterPro"/>
</dbReference>
<dbReference type="GO" id="GO:0003755">
    <property type="term" value="F:peptidyl-prolyl cis-trans isomerase activity"/>
    <property type="evidence" value="ECO:0007669"/>
    <property type="project" value="InterPro"/>
</dbReference>
<feature type="domain" description="EF-hand" evidence="3">
    <location>
        <begin position="242"/>
        <end position="277"/>
    </location>
</feature>
<dbReference type="PROSITE" id="PS50072">
    <property type="entry name" value="CSA_PPIASE_2"/>
    <property type="match status" value="1"/>
</dbReference>
<reference evidence="4" key="1">
    <citation type="submission" date="2023-08" db="EMBL/GenBank/DDBJ databases">
        <authorList>
            <person name="Chen Y."/>
            <person name="Shah S."/>
            <person name="Dougan E. K."/>
            <person name="Thang M."/>
            <person name="Chan C."/>
        </authorList>
    </citation>
    <scope>NUCLEOTIDE SEQUENCE</scope>
</reference>
<dbReference type="InterPro" id="IPR002048">
    <property type="entry name" value="EF_hand_dom"/>
</dbReference>
<evidence type="ECO:0000259" key="2">
    <source>
        <dbReference type="PROSITE" id="PS50072"/>
    </source>
</evidence>
<dbReference type="PROSITE" id="PS00018">
    <property type="entry name" value="EF_HAND_1"/>
    <property type="match status" value="1"/>
</dbReference>
<keyword evidence="1" id="KW-0106">Calcium</keyword>
<keyword evidence="5" id="KW-1185">Reference proteome</keyword>
<gene>
    <name evidence="4" type="ORF">EVOR1521_LOCUS11996</name>
</gene>
<dbReference type="PROSITE" id="PS50222">
    <property type="entry name" value="EF_HAND_2"/>
    <property type="match status" value="1"/>
</dbReference>
<dbReference type="Proteomes" id="UP001178507">
    <property type="component" value="Unassembled WGS sequence"/>
</dbReference>
<dbReference type="SUPFAM" id="SSF50891">
    <property type="entry name" value="Cyclophilin-like"/>
    <property type="match status" value="1"/>
</dbReference>
<comment type="caution">
    <text evidence="4">The sequence shown here is derived from an EMBL/GenBank/DDBJ whole genome shotgun (WGS) entry which is preliminary data.</text>
</comment>
<evidence type="ECO:0000256" key="1">
    <source>
        <dbReference type="ARBA" id="ARBA00022837"/>
    </source>
</evidence>